<protein>
    <submittedName>
        <fullName evidence="1">Nickel uptake substrate-specific transmembrane region</fullName>
    </submittedName>
</protein>
<accession>A0A518CLW8</accession>
<keyword evidence="1" id="KW-0812">Transmembrane</keyword>
<dbReference type="Proteomes" id="UP000317178">
    <property type="component" value="Chromosome"/>
</dbReference>
<dbReference type="Pfam" id="PF10670">
    <property type="entry name" value="DUF4198"/>
    <property type="match status" value="1"/>
</dbReference>
<dbReference type="RefSeq" id="WP_144995385.1">
    <property type="nucleotide sequence ID" value="NZ_CP036281.1"/>
</dbReference>
<name>A0A518CLW8_9PLAN</name>
<dbReference type="AlphaFoldDB" id="A0A518CLW8"/>
<dbReference type="EMBL" id="CP036281">
    <property type="protein sequence ID" value="QDU80193.1"/>
    <property type="molecule type" value="Genomic_DNA"/>
</dbReference>
<reference evidence="1 2" key="1">
    <citation type="submission" date="2019-02" db="EMBL/GenBank/DDBJ databases">
        <title>Deep-cultivation of Planctomycetes and their phenomic and genomic characterization uncovers novel biology.</title>
        <authorList>
            <person name="Wiegand S."/>
            <person name="Jogler M."/>
            <person name="Boedeker C."/>
            <person name="Pinto D."/>
            <person name="Vollmers J."/>
            <person name="Rivas-Marin E."/>
            <person name="Kohn T."/>
            <person name="Peeters S.H."/>
            <person name="Heuer A."/>
            <person name="Rast P."/>
            <person name="Oberbeckmann S."/>
            <person name="Bunk B."/>
            <person name="Jeske O."/>
            <person name="Meyerdierks A."/>
            <person name="Storesund J.E."/>
            <person name="Kallscheuer N."/>
            <person name="Luecker S."/>
            <person name="Lage O.M."/>
            <person name="Pohl T."/>
            <person name="Merkel B.J."/>
            <person name="Hornburger P."/>
            <person name="Mueller R.-W."/>
            <person name="Bruemmer F."/>
            <person name="Labrenz M."/>
            <person name="Spormann A.M."/>
            <person name="Op den Camp H."/>
            <person name="Overmann J."/>
            <person name="Amann R."/>
            <person name="Jetten M.S.M."/>
            <person name="Mascher T."/>
            <person name="Medema M.H."/>
            <person name="Devos D.P."/>
            <person name="Kaster A.-K."/>
            <person name="Ovreas L."/>
            <person name="Rohde M."/>
            <person name="Galperin M.Y."/>
            <person name="Jogler C."/>
        </authorList>
    </citation>
    <scope>NUCLEOTIDE SEQUENCE [LARGE SCALE GENOMIC DNA]</scope>
    <source>
        <strain evidence="1 2">Pla110</strain>
    </source>
</reference>
<proteinExistence type="predicted"/>
<organism evidence="1 2">
    <name type="scientific">Polystyrenella longa</name>
    <dbReference type="NCBI Taxonomy" id="2528007"/>
    <lineage>
        <taxon>Bacteria</taxon>
        <taxon>Pseudomonadati</taxon>
        <taxon>Planctomycetota</taxon>
        <taxon>Planctomycetia</taxon>
        <taxon>Planctomycetales</taxon>
        <taxon>Planctomycetaceae</taxon>
        <taxon>Polystyrenella</taxon>
    </lineage>
</organism>
<sequence>MMKLRRLFLAGVVGLVLLPQLAQAHFLWLLPLATEETGIQVHLYFGELAEADDPALLENVMAAKVWQMAPGGKKVDLSTAKGEESIIAIPTIKTGPTVVAASHNYGVLERGDSSFVLQYYAKSYNDAKPADWGTINAASALKLDITPKQLGGDEIQLQVKWDGKPLADAELKIEDDKGDVELEGKTDADGNFVFTAPKGHLFSIRAKHVNEVAGEQDGKAYSDTRSYSTLALQL</sequence>
<gene>
    <name evidence="1" type="ORF">Pla110_19170</name>
</gene>
<dbReference type="InterPro" id="IPR019613">
    <property type="entry name" value="DUF4198"/>
</dbReference>
<keyword evidence="2" id="KW-1185">Reference proteome</keyword>
<evidence type="ECO:0000313" key="2">
    <source>
        <dbReference type="Proteomes" id="UP000317178"/>
    </source>
</evidence>
<evidence type="ECO:0000313" key="1">
    <source>
        <dbReference type="EMBL" id="QDU80193.1"/>
    </source>
</evidence>
<dbReference type="OrthoDB" id="232651at2"/>
<keyword evidence="1" id="KW-0472">Membrane</keyword>
<dbReference type="KEGG" id="plon:Pla110_19170"/>